<feature type="coiled-coil region" evidence="1">
    <location>
        <begin position="29"/>
        <end position="56"/>
    </location>
</feature>
<feature type="domain" description="Amidohydrolase 3" evidence="2">
    <location>
        <begin position="49"/>
        <end position="527"/>
    </location>
</feature>
<dbReference type="Gene3D" id="2.30.40.10">
    <property type="entry name" value="Urease, subunit C, domain 1"/>
    <property type="match status" value="1"/>
</dbReference>
<dbReference type="InterPro" id="IPR013108">
    <property type="entry name" value="Amidohydro_3"/>
</dbReference>
<dbReference type="CDD" id="cd01300">
    <property type="entry name" value="YtcJ_like"/>
    <property type="match status" value="1"/>
</dbReference>
<dbReference type="PANTHER" id="PTHR22642:SF2">
    <property type="entry name" value="PROTEIN LONG AFTER FAR-RED 3"/>
    <property type="match status" value="1"/>
</dbReference>
<dbReference type="PANTHER" id="PTHR22642">
    <property type="entry name" value="IMIDAZOLONEPROPIONASE"/>
    <property type="match status" value="1"/>
</dbReference>
<dbReference type="Pfam" id="PF07969">
    <property type="entry name" value="Amidohydro_3"/>
    <property type="match status" value="1"/>
</dbReference>
<keyword evidence="4" id="KW-1185">Reference proteome</keyword>
<evidence type="ECO:0000313" key="3">
    <source>
        <dbReference type="EMBL" id="SFQ24554.1"/>
    </source>
</evidence>
<sequence length="537" mass="60168">MGKLWCNGIIYTMKNQGETVEAVFTENGIIKAVGEKEKLRQEYKHAIEEVINLQGSVMYPGFVDSHMHLIGHGERLMRLDLSQAKSKEEMLHLLERKAEELEEGEWLIGEGWNENEWEDKSIPTAEELDKVSKGHPLIARRICHHASLANSYSLKLASINKHTSNPPGGVIVKNSRKEPTGMLLDRAQDLVTAYMPPVSKAYVQKALQMGIEDCLKVGLTGGHTEDLNYYTGFKETYETFLYVTEQSGCKFRLNLLVHHEVVGDMIQYMAKNKKQSSFVELDAMKIFSDGSLGSRSALLSVPYKDNPSTNGVAIHTREELQGLVKAARSHGMSVAVHAIGDLAYEYVLESLEAYPPKKGQRDRIIHAQILRDDLIQRTKEIPVVLDVQPRFVASDFPWVLDKVGENTFSYLYPWKTLLQEGIMCAGGSDAPIEPVNPLLGIHAAVTTKRGPSSNIEYIPSEKLSIYEAIKLFTEGSAQAVCRERDRGKIAEGYLADFTVLEQDLFKIEEDAIPNVGVSMTVVDETIMFEKNKESSEF</sequence>
<dbReference type="GeneID" id="93709559"/>
<dbReference type="InterPro" id="IPR032466">
    <property type="entry name" value="Metal_Hydrolase"/>
</dbReference>
<organism evidence="3 4">
    <name type="scientific">Priestia endophytica DSM 13796</name>
    <dbReference type="NCBI Taxonomy" id="1121089"/>
    <lineage>
        <taxon>Bacteria</taxon>
        <taxon>Bacillati</taxon>
        <taxon>Bacillota</taxon>
        <taxon>Bacilli</taxon>
        <taxon>Bacillales</taxon>
        <taxon>Bacillaceae</taxon>
        <taxon>Priestia</taxon>
    </lineage>
</organism>
<dbReference type="SUPFAM" id="SSF51556">
    <property type="entry name" value="Metallo-dependent hydrolases"/>
    <property type="match status" value="1"/>
</dbReference>
<dbReference type="InterPro" id="IPR011059">
    <property type="entry name" value="Metal-dep_hydrolase_composite"/>
</dbReference>
<dbReference type="Proteomes" id="UP000182762">
    <property type="component" value="Unassembled WGS sequence"/>
</dbReference>
<gene>
    <name evidence="3" type="ORF">SAMN02745910_00805</name>
</gene>
<dbReference type="InterPro" id="IPR033932">
    <property type="entry name" value="YtcJ-like"/>
</dbReference>
<evidence type="ECO:0000313" key="4">
    <source>
        <dbReference type="Proteomes" id="UP000182762"/>
    </source>
</evidence>
<reference evidence="3 4" key="1">
    <citation type="submission" date="2016-10" db="EMBL/GenBank/DDBJ databases">
        <authorList>
            <person name="Varghese N."/>
            <person name="Submissions S."/>
        </authorList>
    </citation>
    <scope>NUCLEOTIDE SEQUENCE [LARGE SCALE GENOMIC DNA]</scope>
    <source>
        <strain evidence="3 4">DSM 13796</strain>
    </source>
</reference>
<accession>A0A1I5WXY6</accession>
<evidence type="ECO:0000259" key="2">
    <source>
        <dbReference type="Pfam" id="PF07969"/>
    </source>
</evidence>
<dbReference type="Gene3D" id="3.20.20.140">
    <property type="entry name" value="Metal-dependent hydrolases"/>
    <property type="match status" value="1"/>
</dbReference>
<evidence type="ECO:0000256" key="1">
    <source>
        <dbReference type="SAM" id="Coils"/>
    </source>
</evidence>
<dbReference type="EMBL" id="FOXX01000001">
    <property type="protein sequence ID" value="SFQ24554.1"/>
    <property type="molecule type" value="Genomic_DNA"/>
</dbReference>
<dbReference type="Gene3D" id="3.10.310.70">
    <property type="match status" value="1"/>
</dbReference>
<dbReference type="RefSeq" id="WP_061802223.1">
    <property type="nucleotide sequence ID" value="NZ_FOXX01000001.1"/>
</dbReference>
<proteinExistence type="predicted"/>
<dbReference type="SUPFAM" id="SSF51338">
    <property type="entry name" value="Composite domain of metallo-dependent hydrolases"/>
    <property type="match status" value="1"/>
</dbReference>
<keyword evidence="1" id="KW-0175">Coiled coil</keyword>
<comment type="caution">
    <text evidence="3">The sequence shown here is derived from an EMBL/GenBank/DDBJ whole genome shotgun (WGS) entry which is preliminary data.</text>
</comment>
<name>A0A1I5WXY6_9BACI</name>
<protein>
    <recommendedName>
        <fullName evidence="2">Amidohydrolase 3 domain-containing protein</fullName>
    </recommendedName>
</protein>